<feature type="transmembrane region" description="Helical" evidence="2">
    <location>
        <begin position="77"/>
        <end position="104"/>
    </location>
</feature>
<dbReference type="OrthoDB" id="2369382at2759"/>
<keyword evidence="2" id="KW-1133">Transmembrane helix</keyword>
<feature type="compositionally biased region" description="Basic and acidic residues" evidence="1">
    <location>
        <begin position="722"/>
        <end position="736"/>
    </location>
</feature>
<evidence type="ECO:0000256" key="2">
    <source>
        <dbReference type="SAM" id="Phobius"/>
    </source>
</evidence>
<dbReference type="AlphaFoldDB" id="A0A9P5X0R0"/>
<evidence type="ECO:0000313" key="4">
    <source>
        <dbReference type="Proteomes" id="UP000807342"/>
    </source>
</evidence>
<feature type="region of interest" description="Disordered" evidence="1">
    <location>
        <begin position="415"/>
        <end position="435"/>
    </location>
</feature>
<sequence>MIYLVSDISVAQVATAINAAITFVQITISFSLIILLIHFMPKTNTAITWSFISKALHSSLWPTILNADSSSNEISGVVVSTVSHLTLVTTALVAIAGILLPLGLGNGPLIPTDLHQASAEYLPDNSPLGYSTTRNRPQFVYGRLCRPSVDSGAIFWGCPGNVNTNTSVIATYLVDKFNSTPHGPFAMQYRWFYTFSGAGDNRSRPPEISVLQTFILRSDIFIVEGLVVDMSSTHPGIGFWNQTLPKLPNGGMWSQDLLWLEPVTRCINTNLTLDYYTQGNNNNDGLDYVDLNITDYGGFANLTHKNPAPNRNGQHVDLMQYAYMGAVLSNEHAMLALNTTRQSSFIGASYSLVPTGDYGSNIDHGSSTADGMTHSLPISYFDYFSQARNEVLCREYGRNDEADGKDVNVECGILLGPPQRTDSGDPQDYGPGSRWSQKIHSCASATRASIQTVSFSTNGTTNLQSLNVTRMTLSGLNVLWAMEKTNMTVDEIDILWGRVDDRYENDSSLRTIRAEGFYLPRSSYESPLPPGFPPAGHVAIWDQVYLSPDLGHISVADYSGSSDVALASKFQSLVGEEPENGNAQIRNLIWTDMMTNNFIGTQTNNTLWVAEYRKSIQYDLRFATPGFVLLLIWAPSFLGATFLLITRSLTFEYMKKVLNHTSVGRIVVGASDLRIRGRDDDQLSFVCLDSDSFFVDLGDDPGGPGRSREKDGWGLSMPVTLDLDHTGGGHEDRDNVLEPLNQD</sequence>
<keyword evidence="2" id="KW-0812">Transmembrane</keyword>
<organism evidence="3 4">
    <name type="scientific">Macrolepiota fuliginosa MF-IS2</name>
    <dbReference type="NCBI Taxonomy" id="1400762"/>
    <lineage>
        <taxon>Eukaryota</taxon>
        <taxon>Fungi</taxon>
        <taxon>Dikarya</taxon>
        <taxon>Basidiomycota</taxon>
        <taxon>Agaricomycotina</taxon>
        <taxon>Agaricomycetes</taxon>
        <taxon>Agaricomycetidae</taxon>
        <taxon>Agaricales</taxon>
        <taxon>Agaricineae</taxon>
        <taxon>Agaricaceae</taxon>
        <taxon>Macrolepiota</taxon>
    </lineage>
</organism>
<accession>A0A9P5X0R0</accession>
<dbReference type="Proteomes" id="UP000807342">
    <property type="component" value="Unassembled WGS sequence"/>
</dbReference>
<proteinExistence type="predicted"/>
<evidence type="ECO:0000313" key="3">
    <source>
        <dbReference type="EMBL" id="KAF9441200.1"/>
    </source>
</evidence>
<feature type="region of interest" description="Disordered" evidence="1">
    <location>
        <begin position="698"/>
        <end position="743"/>
    </location>
</feature>
<keyword evidence="2" id="KW-0472">Membrane</keyword>
<name>A0A9P5X0R0_9AGAR</name>
<reference evidence="3" key="1">
    <citation type="submission" date="2020-11" db="EMBL/GenBank/DDBJ databases">
        <authorList>
            <consortium name="DOE Joint Genome Institute"/>
            <person name="Ahrendt S."/>
            <person name="Riley R."/>
            <person name="Andreopoulos W."/>
            <person name="Labutti K."/>
            <person name="Pangilinan J."/>
            <person name="Ruiz-Duenas F.J."/>
            <person name="Barrasa J.M."/>
            <person name="Sanchez-Garcia M."/>
            <person name="Camarero S."/>
            <person name="Miyauchi S."/>
            <person name="Serrano A."/>
            <person name="Linde D."/>
            <person name="Babiker R."/>
            <person name="Drula E."/>
            <person name="Ayuso-Fernandez I."/>
            <person name="Pacheco R."/>
            <person name="Padilla G."/>
            <person name="Ferreira P."/>
            <person name="Barriuso J."/>
            <person name="Kellner H."/>
            <person name="Castanera R."/>
            <person name="Alfaro M."/>
            <person name="Ramirez L."/>
            <person name="Pisabarro A.G."/>
            <person name="Kuo A."/>
            <person name="Tritt A."/>
            <person name="Lipzen A."/>
            <person name="He G."/>
            <person name="Yan M."/>
            <person name="Ng V."/>
            <person name="Cullen D."/>
            <person name="Martin F."/>
            <person name="Rosso M.-N."/>
            <person name="Henrissat B."/>
            <person name="Hibbett D."/>
            <person name="Martinez A.T."/>
            <person name="Grigoriev I.V."/>
        </authorList>
    </citation>
    <scope>NUCLEOTIDE SEQUENCE</scope>
    <source>
        <strain evidence="3">MF-IS2</strain>
    </source>
</reference>
<protein>
    <submittedName>
        <fullName evidence="3">Uncharacterized protein</fullName>
    </submittedName>
</protein>
<gene>
    <name evidence="3" type="ORF">P691DRAFT_684747</name>
</gene>
<dbReference type="EMBL" id="MU152015">
    <property type="protein sequence ID" value="KAF9441200.1"/>
    <property type="molecule type" value="Genomic_DNA"/>
</dbReference>
<feature type="transmembrane region" description="Helical" evidence="2">
    <location>
        <begin position="622"/>
        <end position="645"/>
    </location>
</feature>
<feature type="transmembrane region" description="Helical" evidence="2">
    <location>
        <begin position="20"/>
        <end position="40"/>
    </location>
</feature>
<comment type="caution">
    <text evidence="3">The sequence shown here is derived from an EMBL/GenBank/DDBJ whole genome shotgun (WGS) entry which is preliminary data.</text>
</comment>
<keyword evidence="4" id="KW-1185">Reference proteome</keyword>
<evidence type="ECO:0000256" key="1">
    <source>
        <dbReference type="SAM" id="MobiDB-lite"/>
    </source>
</evidence>